<dbReference type="PANTHER" id="PTHR33444:SF2">
    <property type="entry name" value="MARVEL DOMAIN-CONTAINING PROTEIN"/>
    <property type="match status" value="1"/>
</dbReference>
<keyword evidence="1" id="KW-0472">Membrane</keyword>
<dbReference type="OrthoDB" id="6157510at2759"/>
<dbReference type="InterPro" id="IPR040350">
    <property type="entry name" value="TMEM272"/>
</dbReference>
<comment type="caution">
    <text evidence="2">The sequence shown here is derived from an EMBL/GenBank/DDBJ whole genome shotgun (WGS) entry which is preliminary data.</text>
</comment>
<reference evidence="2 3" key="1">
    <citation type="submission" date="2021-06" db="EMBL/GenBank/DDBJ databases">
        <title>Chromosome-level genome assembly of the red-tail catfish (Hemibagrus wyckioides).</title>
        <authorList>
            <person name="Shao F."/>
        </authorList>
    </citation>
    <scope>NUCLEOTIDE SEQUENCE [LARGE SCALE GENOMIC DNA]</scope>
    <source>
        <strain evidence="2">EC202008001</strain>
        <tissue evidence="2">Blood</tissue>
    </source>
</reference>
<gene>
    <name evidence="2" type="ORF">KOW79_006451</name>
</gene>
<keyword evidence="1" id="KW-1133">Transmembrane helix</keyword>
<keyword evidence="1" id="KW-0812">Transmembrane</keyword>
<organism evidence="2 3">
    <name type="scientific">Hemibagrus wyckioides</name>
    <dbReference type="NCBI Taxonomy" id="337641"/>
    <lineage>
        <taxon>Eukaryota</taxon>
        <taxon>Metazoa</taxon>
        <taxon>Chordata</taxon>
        <taxon>Craniata</taxon>
        <taxon>Vertebrata</taxon>
        <taxon>Euteleostomi</taxon>
        <taxon>Actinopterygii</taxon>
        <taxon>Neopterygii</taxon>
        <taxon>Teleostei</taxon>
        <taxon>Ostariophysi</taxon>
        <taxon>Siluriformes</taxon>
        <taxon>Bagridae</taxon>
        <taxon>Hemibagrus</taxon>
    </lineage>
</organism>
<proteinExistence type="predicted"/>
<feature type="transmembrane region" description="Helical" evidence="1">
    <location>
        <begin position="199"/>
        <end position="222"/>
    </location>
</feature>
<feature type="transmembrane region" description="Helical" evidence="1">
    <location>
        <begin position="234"/>
        <end position="258"/>
    </location>
</feature>
<evidence type="ECO:0000256" key="1">
    <source>
        <dbReference type="SAM" id="Phobius"/>
    </source>
</evidence>
<feature type="transmembrane region" description="Helical" evidence="1">
    <location>
        <begin position="58"/>
        <end position="78"/>
    </location>
</feature>
<dbReference type="AlphaFoldDB" id="A0A9D3SSI0"/>
<keyword evidence="3" id="KW-1185">Reference proteome</keyword>
<name>A0A9D3SSI0_9TELE</name>
<sequence length="320" mass="36327">MGERIQNIMASVSSGKFMNMTMNITCLVISKLLLVAFPIAQISIGAKYLKECPQQNYIPVYLLVCGVFSMALFLLTCLPCGQSDNPALKCLYTIWNSLVTGFTFCWFIAGSVWIYSIYPPNYNSTVVGEPYCNKTLYLFAFWTTTKIRLLINMVFVTDTLFVCSSIFTGRLRILLGLLPTVIIGLGAKHIHDCPKQPMVPIYLLVGGIACLIIQILPCLFCCQSNGQPGLLCKILTNLLLLFCLIWLVTGTVFVYMAYEPKYEFRLSADYCERTVYKFAFWITTAIYVFILLLLLGYCCSWSQKLYYRRAQKKCHIMTIS</sequence>
<feature type="transmembrane region" description="Helical" evidence="1">
    <location>
        <begin position="90"/>
        <end position="116"/>
    </location>
</feature>
<evidence type="ECO:0000313" key="2">
    <source>
        <dbReference type="EMBL" id="KAG7330229.1"/>
    </source>
</evidence>
<feature type="transmembrane region" description="Helical" evidence="1">
    <location>
        <begin position="169"/>
        <end position="187"/>
    </location>
</feature>
<accession>A0A9D3SSI0</accession>
<evidence type="ECO:0000313" key="3">
    <source>
        <dbReference type="Proteomes" id="UP000824219"/>
    </source>
</evidence>
<dbReference type="Proteomes" id="UP000824219">
    <property type="component" value="Linkage Group LG07"/>
</dbReference>
<protein>
    <submittedName>
        <fullName evidence="2">Uncharacterized protein</fullName>
    </submittedName>
</protein>
<feature type="transmembrane region" description="Helical" evidence="1">
    <location>
        <begin position="278"/>
        <end position="299"/>
    </location>
</feature>
<dbReference type="PANTHER" id="PTHR33444">
    <property type="entry name" value="SI:DKEY-19B23.12-RELATED"/>
    <property type="match status" value="1"/>
</dbReference>
<dbReference type="EMBL" id="JAHKSW010000007">
    <property type="protein sequence ID" value="KAG7330229.1"/>
    <property type="molecule type" value="Genomic_DNA"/>
</dbReference>